<feature type="transmembrane region" description="Helical" evidence="1">
    <location>
        <begin position="338"/>
        <end position="356"/>
    </location>
</feature>
<reference evidence="2" key="1">
    <citation type="submission" date="2020-11" db="EMBL/GenBank/DDBJ databases">
        <title>Nocardioides cynanchi sp. nov., isolated from soil of rhizosphere of Cynanchum wilfordii.</title>
        <authorList>
            <person name="Lee J.-S."/>
            <person name="Suh M.K."/>
            <person name="Kim J.-S."/>
        </authorList>
    </citation>
    <scope>NUCLEOTIDE SEQUENCE</scope>
    <source>
        <strain evidence="2">KCTC 19276</strain>
    </source>
</reference>
<accession>A0A930VL85</accession>
<keyword evidence="1" id="KW-0472">Membrane</keyword>
<dbReference type="RefSeq" id="WP_194694752.1">
    <property type="nucleotide sequence ID" value="NZ_JADKPO010000002.1"/>
</dbReference>
<feature type="transmembrane region" description="Helical" evidence="1">
    <location>
        <begin position="195"/>
        <end position="217"/>
    </location>
</feature>
<gene>
    <name evidence="2" type="ORF">ISU10_02300</name>
</gene>
<keyword evidence="1" id="KW-1133">Transmembrane helix</keyword>
<keyword evidence="1" id="KW-0812">Transmembrane</keyword>
<dbReference type="EMBL" id="JADKPO010000002">
    <property type="protein sequence ID" value="MBF4766597.1"/>
    <property type="molecule type" value="Genomic_DNA"/>
</dbReference>
<feature type="transmembrane region" description="Helical" evidence="1">
    <location>
        <begin position="313"/>
        <end position="331"/>
    </location>
</feature>
<evidence type="ECO:0000313" key="2">
    <source>
        <dbReference type="EMBL" id="MBF4766597.1"/>
    </source>
</evidence>
<evidence type="ECO:0000256" key="1">
    <source>
        <dbReference type="SAM" id="Phobius"/>
    </source>
</evidence>
<comment type="caution">
    <text evidence="2">The sequence shown here is derived from an EMBL/GenBank/DDBJ whole genome shotgun (WGS) entry which is preliminary data.</text>
</comment>
<proteinExistence type="predicted"/>
<feature type="transmembrane region" description="Helical" evidence="1">
    <location>
        <begin position="86"/>
        <end position="103"/>
    </location>
</feature>
<feature type="transmembrane region" description="Helical" evidence="1">
    <location>
        <begin position="169"/>
        <end position="188"/>
    </location>
</feature>
<dbReference type="AlphaFoldDB" id="A0A930VL85"/>
<sequence>MRARSWDPLGPVLAIVAGVVYAVGGWNGVLNRDLGLFVYGGQRFLDGEPPYTGVFNRVGPLADMLPGVGIALGRAVGLADVHGARAFYLVLSAVCAGLLYVVARDVLGSRTAAVVACAAFLCFETFTELAGSGPRDKTAMLVFLLAALVAARARRWWAFGGLTALATLTWQPAFVPLLVAGVVGIVSGREATRPLVAALRVCVAGLVTTLVFAAYFWSEGGLSRAIDGFLLVNLTDTSQPSPLKNPLYVWQFLTNGYGWSLYLVLVGLAVALLALVPQVARIAGLDRDYLVVGLAGATAAAWSTYALNGPPDMFVVLPFAAIGIGIVGLLLERRTSPAPAVALACVLTVAAGAQAVSLRDDTLVAQQASVDAMLRTTPDASMLSVAAPEALALAGRRNPTPYQLFALGFDQYVEDEWPGGLEGYAEYVRTERPELIVISTGSTPDWLVPVLADDYRRVGSAPKWFWYASTALPAEQLDELHSALKAAKP</sequence>
<feature type="transmembrane region" description="Helical" evidence="1">
    <location>
        <begin position="12"/>
        <end position="29"/>
    </location>
</feature>
<feature type="transmembrane region" description="Helical" evidence="1">
    <location>
        <begin position="257"/>
        <end position="277"/>
    </location>
</feature>
<feature type="transmembrane region" description="Helical" evidence="1">
    <location>
        <begin position="289"/>
        <end position="307"/>
    </location>
</feature>
<organism evidence="2 3">
    <name type="scientific">Nocardioides agariphilus</name>
    <dbReference type="NCBI Taxonomy" id="433664"/>
    <lineage>
        <taxon>Bacteria</taxon>
        <taxon>Bacillati</taxon>
        <taxon>Actinomycetota</taxon>
        <taxon>Actinomycetes</taxon>
        <taxon>Propionibacteriales</taxon>
        <taxon>Nocardioidaceae</taxon>
        <taxon>Nocardioides</taxon>
    </lineage>
</organism>
<keyword evidence="3" id="KW-1185">Reference proteome</keyword>
<dbReference type="Proteomes" id="UP000660668">
    <property type="component" value="Unassembled WGS sequence"/>
</dbReference>
<feature type="transmembrane region" description="Helical" evidence="1">
    <location>
        <begin position="138"/>
        <end position="157"/>
    </location>
</feature>
<name>A0A930VL85_9ACTN</name>
<evidence type="ECO:0000313" key="3">
    <source>
        <dbReference type="Proteomes" id="UP000660668"/>
    </source>
</evidence>
<protein>
    <recommendedName>
        <fullName evidence="4">Dolichyl-phosphate-mannose-protein mannosyltransferase</fullName>
    </recommendedName>
</protein>
<evidence type="ECO:0008006" key="4">
    <source>
        <dbReference type="Google" id="ProtNLM"/>
    </source>
</evidence>